<dbReference type="PANTHER" id="PTHR42942:SF1">
    <property type="entry name" value="ALKYLTRANSFERASE-LIKE PROTEIN 1"/>
    <property type="match status" value="1"/>
</dbReference>
<evidence type="ECO:0000313" key="3">
    <source>
        <dbReference type="EMBL" id="VAW33386.1"/>
    </source>
</evidence>
<proteinExistence type="predicted"/>
<evidence type="ECO:0000256" key="1">
    <source>
        <dbReference type="ARBA" id="ARBA00022763"/>
    </source>
</evidence>
<dbReference type="InterPro" id="IPR036217">
    <property type="entry name" value="MethylDNA_cys_MeTrfase_DNAb"/>
</dbReference>
<accession>A0A3B0VMK1</accession>
<reference evidence="3" key="1">
    <citation type="submission" date="2018-06" db="EMBL/GenBank/DDBJ databases">
        <authorList>
            <person name="Zhirakovskaya E."/>
        </authorList>
    </citation>
    <scope>NUCLEOTIDE SEQUENCE</scope>
</reference>
<dbReference type="InterPro" id="IPR014048">
    <property type="entry name" value="MethylDNA_cys_MeTrfase_DNA-bd"/>
</dbReference>
<dbReference type="CDD" id="cd06445">
    <property type="entry name" value="ATase"/>
    <property type="match status" value="1"/>
</dbReference>
<dbReference type="Gene3D" id="1.10.10.10">
    <property type="entry name" value="Winged helix-like DNA-binding domain superfamily/Winged helix DNA-binding domain"/>
    <property type="match status" value="1"/>
</dbReference>
<gene>
    <name evidence="3" type="ORF">MNBD_GAMMA01-1784</name>
</gene>
<keyword evidence="1" id="KW-0227">DNA damage</keyword>
<dbReference type="PANTHER" id="PTHR42942">
    <property type="entry name" value="6-O-METHYLGUANINE DNA METHYLTRANSFERASE"/>
    <property type="match status" value="1"/>
</dbReference>
<dbReference type="Pfam" id="PF01035">
    <property type="entry name" value="DNA_binding_1"/>
    <property type="match status" value="1"/>
</dbReference>
<name>A0A3B0VMK1_9ZZZZ</name>
<dbReference type="AlphaFoldDB" id="A0A3B0VMK1"/>
<dbReference type="InterPro" id="IPR036388">
    <property type="entry name" value="WH-like_DNA-bd_sf"/>
</dbReference>
<dbReference type="SUPFAM" id="SSF46767">
    <property type="entry name" value="Methylated DNA-protein cysteine methyltransferase, C-terminal domain"/>
    <property type="match status" value="1"/>
</dbReference>
<protein>
    <submittedName>
        <fullName evidence="3">DNA base-flipping protein</fullName>
    </submittedName>
</protein>
<dbReference type="GO" id="GO:0006281">
    <property type="term" value="P:DNA repair"/>
    <property type="evidence" value="ECO:0007669"/>
    <property type="project" value="InterPro"/>
</dbReference>
<organism evidence="3">
    <name type="scientific">hydrothermal vent metagenome</name>
    <dbReference type="NCBI Taxonomy" id="652676"/>
    <lineage>
        <taxon>unclassified sequences</taxon>
        <taxon>metagenomes</taxon>
        <taxon>ecological metagenomes</taxon>
    </lineage>
</organism>
<sequence length="111" mass="12847">MTPFSITVIKLIKSIPAGKVATYGQIAMLAGNHRAARRVSRLIHTCTRKYQLPWHRVINIQGKISLTGEKYEHQYQLLQREGIEFGINNKIDMKLYAFDFPNMDNMDDRPL</sequence>
<feature type="domain" description="Methylated-DNA-[protein]-cysteine S-methyltransferase DNA binding" evidence="2">
    <location>
        <begin position="3"/>
        <end position="83"/>
    </location>
</feature>
<evidence type="ECO:0000259" key="2">
    <source>
        <dbReference type="Pfam" id="PF01035"/>
    </source>
</evidence>
<dbReference type="GO" id="GO:0003824">
    <property type="term" value="F:catalytic activity"/>
    <property type="evidence" value="ECO:0007669"/>
    <property type="project" value="InterPro"/>
</dbReference>
<dbReference type="EMBL" id="UOEW01000030">
    <property type="protein sequence ID" value="VAW33386.1"/>
    <property type="molecule type" value="Genomic_DNA"/>
</dbReference>
<dbReference type="InterPro" id="IPR052520">
    <property type="entry name" value="ATL_DNA_repair"/>
</dbReference>